<accession>A0A7W4PGT3</accession>
<evidence type="ECO:0008006" key="3">
    <source>
        <dbReference type="Google" id="ProtNLM"/>
    </source>
</evidence>
<dbReference type="AlphaFoldDB" id="A0A7W4PGT3"/>
<evidence type="ECO:0000313" key="1">
    <source>
        <dbReference type="EMBL" id="MBB2196988.1"/>
    </source>
</evidence>
<dbReference type="SUPFAM" id="SSF50630">
    <property type="entry name" value="Acid proteases"/>
    <property type="match status" value="1"/>
</dbReference>
<proteinExistence type="predicted"/>
<comment type="caution">
    <text evidence="1">The sequence shown here is derived from an EMBL/GenBank/DDBJ whole genome shotgun (WGS) entry which is preliminary data.</text>
</comment>
<protein>
    <recommendedName>
        <fullName evidence="3">Peptidase A1 domain-containing protein</fullName>
    </recommendedName>
</protein>
<organism evidence="1 2">
    <name type="scientific">Gluconacetobacter dulcium</name>
    <dbReference type="NCBI Taxonomy" id="2729096"/>
    <lineage>
        <taxon>Bacteria</taxon>
        <taxon>Pseudomonadati</taxon>
        <taxon>Pseudomonadota</taxon>
        <taxon>Alphaproteobacteria</taxon>
        <taxon>Acetobacterales</taxon>
        <taxon>Acetobacteraceae</taxon>
        <taxon>Gluconacetobacter</taxon>
    </lineage>
</organism>
<reference evidence="1 2" key="1">
    <citation type="submission" date="2020-04" db="EMBL/GenBank/DDBJ databases">
        <title>Description of novel Gluconacetobacter.</title>
        <authorList>
            <person name="Sombolestani A."/>
        </authorList>
    </citation>
    <scope>NUCLEOTIDE SEQUENCE [LARGE SCALE GENOMIC DNA]</scope>
    <source>
        <strain evidence="1 2">LMG 22058</strain>
    </source>
</reference>
<dbReference type="EMBL" id="JABEQP010000003">
    <property type="protein sequence ID" value="MBB2196988.1"/>
    <property type="molecule type" value="Genomic_DNA"/>
</dbReference>
<evidence type="ECO:0000313" key="2">
    <source>
        <dbReference type="Proteomes" id="UP000530320"/>
    </source>
</evidence>
<gene>
    <name evidence="1" type="ORF">HLH44_05840</name>
</gene>
<dbReference type="InterPro" id="IPR021109">
    <property type="entry name" value="Peptidase_aspartic_dom_sf"/>
</dbReference>
<sequence>MLLGTVGAARASAQSWQRTELPITRTILSDGTPRYSVQIKIGSRSIMAGLDTGSVGLRVLSRFLYKDYSPQSSIDSDYIFGSGVELKGNIVKSSVTFGDISGSPLLEFVREVGCVADQPHCPAKLLPPSEYGLLGDGLPYQGFGAILGLGMGESEIHNPLLALGVHRWIIEIPQRKDSSDGRLILNPTQKELEGFIDIQTIPPFSKYSGALHDAVRGCIINTDANDKDCGVVILDTGDPGIRIISSSSSTRHWKENIAATLILANEKNIIRAAEKLETDSQDKSRRLKIDSESKPTLSSILTGLCLYNGFYIMYDQDQKTIAFKPRLPQSNSYMSMEVK</sequence>
<dbReference type="RefSeq" id="WP_183008490.1">
    <property type="nucleotide sequence ID" value="NZ_JABEQP010000003.1"/>
</dbReference>
<name>A0A7W4PGT3_9PROT</name>
<dbReference type="Proteomes" id="UP000530320">
    <property type="component" value="Unassembled WGS sequence"/>
</dbReference>